<evidence type="ECO:0000313" key="3">
    <source>
        <dbReference type="Proteomes" id="UP001159100"/>
    </source>
</evidence>
<comment type="caution">
    <text evidence="2">The sequence shown here is derived from an EMBL/GenBank/DDBJ whole genome shotgun (WGS) entry which is preliminary data.</text>
</comment>
<reference evidence="2 3" key="1">
    <citation type="submission" date="2023-02" db="EMBL/GenBank/DDBJ databases">
        <title>Pseudomonas chrutzelriedensis sp. nov., a potently antifungal strain isolated from moss.</title>
        <authorList>
            <person name="Schnyder A."/>
            <person name="Kalawong R."/>
            <person name="Eberl L."/>
            <person name="Agnoli K."/>
        </authorList>
    </citation>
    <scope>NUCLEOTIDE SEQUENCE [LARGE SCALE GENOMIC DNA]</scope>
    <source>
        <strain evidence="2 3">681</strain>
    </source>
</reference>
<proteinExistence type="predicted"/>
<feature type="region of interest" description="Disordered" evidence="1">
    <location>
        <begin position="48"/>
        <end position="82"/>
    </location>
</feature>
<sequence length="95" mass="10173">MELNGLPSLKDMTPVKLTPEQIAASKEAAAKFKEKVASGEITIKYPDKPLEPGVIYHPSRPTETEPSIGVTPDTPVVDTPLTYTPNGTVVLTKQG</sequence>
<organism evidence="2 3">
    <name type="scientific">Pseudomonas fungipugnans</name>
    <dbReference type="NCBI Taxonomy" id="3024217"/>
    <lineage>
        <taxon>Bacteria</taxon>
        <taxon>Pseudomonadati</taxon>
        <taxon>Pseudomonadota</taxon>
        <taxon>Gammaproteobacteria</taxon>
        <taxon>Pseudomonadales</taxon>
        <taxon>Pseudomonadaceae</taxon>
        <taxon>Pseudomonas</taxon>
    </lineage>
</organism>
<feature type="compositionally biased region" description="Low complexity" evidence="1">
    <location>
        <begin position="70"/>
        <end position="80"/>
    </location>
</feature>
<keyword evidence="3" id="KW-1185">Reference proteome</keyword>
<gene>
    <name evidence="2" type="ORF">POF45_25525</name>
</gene>
<dbReference type="Proteomes" id="UP001159100">
    <property type="component" value="Unassembled WGS sequence"/>
</dbReference>
<evidence type="ECO:0000256" key="1">
    <source>
        <dbReference type="SAM" id="MobiDB-lite"/>
    </source>
</evidence>
<protein>
    <submittedName>
        <fullName evidence="2">Uncharacterized protein</fullName>
    </submittedName>
</protein>
<dbReference type="EMBL" id="JARBWL010000002">
    <property type="protein sequence ID" value="MDI2594763.1"/>
    <property type="molecule type" value="Genomic_DNA"/>
</dbReference>
<dbReference type="RefSeq" id="WP_259501273.1">
    <property type="nucleotide sequence ID" value="NZ_JARBWL010000002.1"/>
</dbReference>
<evidence type="ECO:0000313" key="2">
    <source>
        <dbReference type="EMBL" id="MDI2594763.1"/>
    </source>
</evidence>
<name>A0ABT6QVC6_9PSED</name>
<accession>A0ABT6QVC6</accession>